<dbReference type="AlphaFoldDB" id="A0A6M3IMK3"/>
<protein>
    <submittedName>
        <fullName evidence="1">Uncharacterized protein</fullName>
    </submittedName>
</protein>
<evidence type="ECO:0000313" key="1">
    <source>
        <dbReference type="EMBL" id="QJA58368.1"/>
    </source>
</evidence>
<organism evidence="1">
    <name type="scientific">viral metagenome</name>
    <dbReference type="NCBI Taxonomy" id="1070528"/>
    <lineage>
        <taxon>unclassified sequences</taxon>
        <taxon>metagenomes</taxon>
        <taxon>organismal metagenomes</taxon>
    </lineage>
</organism>
<sequence>MAAPTVPTLATLTTEGLKKAGHSSPSAAQLARAQDYFVEEIKNDIWLLGKRLKPLMAEHVEVLTGGRSRYDFPSAFSSIASAKVLYGDEALDVTGTAAATVTLDSTDETAGEDDVEGKEILIYSGTGKGSLSQCYSYDDETYIASVSPAWANTANGVAPAIADTYVLIDRYMPLDLLSVITLDEITVLPGGKRQPTTLYAVGDEDHYGYYILDPVPDDDYYYAISIRYYLNLLTLDLTSTRMATLYARWRNLWIQGVKAKQLEDDDDNRAQLEMARYINMVKDTVSLETYGRNVKQHYTKIRA</sequence>
<reference evidence="1" key="1">
    <citation type="submission" date="2020-03" db="EMBL/GenBank/DDBJ databases">
        <title>The deep terrestrial virosphere.</title>
        <authorList>
            <person name="Holmfeldt K."/>
            <person name="Nilsson E."/>
            <person name="Simone D."/>
            <person name="Lopez-Fernandez M."/>
            <person name="Wu X."/>
            <person name="de Brujin I."/>
            <person name="Lundin D."/>
            <person name="Andersson A."/>
            <person name="Bertilsson S."/>
            <person name="Dopson M."/>
        </authorList>
    </citation>
    <scope>NUCLEOTIDE SEQUENCE</scope>
    <source>
        <strain evidence="1">MM415B01461</strain>
    </source>
</reference>
<accession>A0A6M3IMK3</accession>
<dbReference type="EMBL" id="MT141320">
    <property type="protein sequence ID" value="QJA58368.1"/>
    <property type="molecule type" value="Genomic_DNA"/>
</dbReference>
<proteinExistence type="predicted"/>
<gene>
    <name evidence="1" type="ORF">MM415B01461_0007</name>
</gene>
<name>A0A6M3IMK3_9ZZZZ</name>